<feature type="transmembrane region" description="Helical" evidence="1">
    <location>
        <begin position="32"/>
        <end position="56"/>
    </location>
</feature>
<keyword evidence="1" id="KW-0812">Transmembrane</keyword>
<dbReference type="AlphaFoldDB" id="A0A8D9B1Y0"/>
<evidence type="ECO:0000313" key="2">
    <source>
        <dbReference type="EMBL" id="CAG6773736.1"/>
    </source>
</evidence>
<protein>
    <recommendedName>
        <fullName evidence="3">Transmembrane protein</fullName>
    </recommendedName>
</protein>
<reference evidence="2" key="1">
    <citation type="submission" date="2021-05" db="EMBL/GenBank/DDBJ databases">
        <authorList>
            <person name="Alioto T."/>
            <person name="Alioto T."/>
            <person name="Gomez Garrido J."/>
        </authorList>
    </citation>
    <scope>NUCLEOTIDE SEQUENCE</scope>
</reference>
<name>A0A8D9B1Y0_9HEMI</name>
<feature type="transmembrane region" description="Helical" evidence="1">
    <location>
        <begin position="68"/>
        <end position="93"/>
    </location>
</feature>
<evidence type="ECO:0000256" key="1">
    <source>
        <dbReference type="SAM" id="Phobius"/>
    </source>
</evidence>
<proteinExistence type="predicted"/>
<evidence type="ECO:0008006" key="3">
    <source>
        <dbReference type="Google" id="ProtNLM"/>
    </source>
</evidence>
<sequence>MNYRVEEKELQALAVTRTPSWIDRYTTHIHNYIVIVYTVIVDSALLFKVTVVPPVLCYGRGISLSLSLSYISVFLSLFLLYLFFPLSLLYLCFSLSLSLLSLRLVDCSICICFSTSAHYCAVIIQVQI</sequence>
<accession>A0A8D9B1Y0</accession>
<dbReference type="EMBL" id="HBUF01592252">
    <property type="protein sequence ID" value="CAG6773736.1"/>
    <property type="molecule type" value="Transcribed_RNA"/>
</dbReference>
<keyword evidence="1" id="KW-0472">Membrane</keyword>
<organism evidence="2">
    <name type="scientific">Cacopsylla melanoneura</name>
    <dbReference type="NCBI Taxonomy" id="428564"/>
    <lineage>
        <taxon>Eukaryota</taxon>
        <taxon>Metazoa</taxon>
        <taxon>Ecdysozoa</taxon>
        <taxon>Arthropoda</taxon>
        <taxon>Hexapoda</taxon>
        <taxon>Insecta</taxon>
        <taxon>Pterygota</taxon>
        <taxon>Neoptera</taxon>
        <taxon>Paraneoptera</taxon>
        <taxon>Hemiptera</taxon>
        <taxon>Sternorrhyncha</taxon>
        <taxon>Psylloidea</taxon>
        <taxon>Psyllidae</taxon>
        <taxon>Psyllinae</taxon>
        <taxon>Cacopsylla</taxon>
    </lineage>
</organism>
<keyword evidence="1" id="KW-1133">Transmembrane helix</keyword>